<dbReference type="EC" id="3.6.1.63" evidence="1"/>
<dbReference type="SUPFAM" id="SSF51556">
    <property type="entry name" value="Metallo-dependent hydrolases"/>
    <property type="match status" value="1"/>
</dbReference>
<protein>
    <submittedName>
        <fullName evidence="1">Alpha-D-ribose 1-methylphosphonate 5-triphosphate diphosphatase</fullName>
        <ecNumber evidence="1">3.6.1.63</ecNumber>
    </submittedName>
</protein>
<dbReference type="PIRSF" id="PIRSF038971">
    <property type="entry name" value="PhnM"/>
    <property type="match status" value="1"/>
</dbReference>
<dbReference type="GO" id="GO:0016787">
    <property type="term" value="F:hydrolase activity"/>
    <property type="evidence" value="ECO:0007669"/>
    <property type="project" value="UniProtKB-KW"/>
</dbReference>
<dbReference type="Proteomes" id="UP000430146">
    <property type="component" value="Unassembled WGS sequence"/>
</dbReference>
<organism evidence="1 2">
    <name type="scientific">Mycolicibacterium vanbaalenii</name>
    <name type="common">Mycobacterium vanbaalenii</name>
    <dbReference type="NCBI Taxonomy" id="110539"/>
    <lineage>
        <taxon>Bacteria</taxon>
        <taxon>Bacillati</taxon>
        <taxon>Actinomycetota</taxon>
        <taxon>Actinomycetes</taxon>
        <taxon>Mycobacteriales</taxon>
        <taxon>Mycobacteriaceae</taxon>
        <taxon>Mycolicibacterium</taxon>
    </lineage>
</organism>
<dbReference type="InterPro" id="IPR032466">
    <property type="entry name" value="Metal_Hydrolase"/>
</dbReference>
<dbReference type="AlphaFoldDB" id="A0A5S9QXB2"/>
<dbReference type="OrthoDB" id="3514520at2"/>
<keyword evidence="2" id="KW-1185">Reference proteome</keyword>
<dbReference type="NCBIfam" id="NF011990">
    <property type="entry name" value="PRK15446.2-6"/>
    <property type="match status" value="1"/>
</dbReference>
<evidence type="ECO:0000313" key="2">
    <source>
        <dbReference type="Proteomes" id="UP000430146"/>
    </source>
</evidence>
<evidence type="ECO:0000313" key="1">
    <source>
        <dbReference type="EMBL" id="CAA0123652.1"/>
    </source>
</evidence>
<proteinExistence type="predicted"/>
<dbReference type="PANTHER" id="PTHR43135:SF3">
    <property type="entry name" value="ALPHA-D-RIBOSE 1-METHYLPHOSPHONATE 5-TRIPHOSPHATE DIPHOSPHATASE"/>
    <property type="match status" value="1"/>
</dbReference>
<dbReference type="InterPro" id="IPR012696">
    <property type="entry name" value="PhnM"/>
</dbReference>
<dbReference type="EMBL" id="CACSIP010000022">
    <property type="protein sequence ID" value="CAA0123652.1"/>
    <property type="molecule type" value="Genomic_DNA"/>
</dbReference>
<dbReference type="PANTHER" id="PTHR43135">
    <property type="entry name" value="ALPHA-D-RIBOSE 1-METHYLPHOSPHONATE 5-TRIPHOSPHATE DIPHOSPHATASE"/>
    <property type="match status" value="1"/>
</dbReference>
<dbReference type="RefSeq" id="WP_159231337.1">
    <property type="nucleotide sequence ID" value="NZ_CACSIP010000022.1"/>
</dbReference>
<accession>A0A5S9QXB2</accession>
<dbReference type="GO" id="GO:0019700">
    <property type="term" value="P:organic phosphonate catabolic process"/>
    <property type="evidence" value="ECO:0007669"/>
    <property type="project" value="InterPro"/>
</dbReference>
<keyword evidence="1" id="KW-0378">Hydrolase</keyword>
<reference evidence="1 2" key="1">
    <citation type="submission" date="2019-11" db="EMBL/GenBank/DDBJ databases">
        <authorList>
            <person name="Holert J."/>
        </authorList>
    </citation>
    <scope>NUCLEOTIDE SEQUENCE [LARGE SCALE GENOMIC DNA]</scope>
    <source>
        <strain evidence="1">BC8_1</strain>
    </source>
</reference>
<gene>
    <name evidence="1" type="primary">phnM</name>
    <name evidence="1" type="ORF">AELLOGFF_04619</name>
</gene>
<name>A0A5S9QXB2_MYCVN</name>
<sequence>MAHTVINGVTLVPGGGRPVIPGAVVVLDDDGVVAEIGEGSSSGDLYLVPGAVDLHLDNLVQRRRPRATVSLDHEAVISVLDAECAAAGIATVCIAARCEDSPRKGIDIADAVLLAAAVESLAPMLCCDWRIHARVELTDAAGVDSLRAVLKHSTRVCLISMIETTVQRSRFGSLAQTRAFYAQDWGVSESEVEDVFTIDPAAGSLVAARRGEVAALAVERNIALASHDDRTCDHVQEAFDLGARVAEFPLTMEAARRAHELGMHVVLGAPNATRGRSTSSGNILAADAVTAGVCDILCSDYLPSSLQTAPHVLADRGHAPLATAIDLISANPAAVLGLAPMTIEVGRPLTASLRRFQPDQREATGNVGVALWRSGRLVFGRGSRQFEIALNAV</sequence>
<dbReference type="InterPro" id="IPR051781">
    <property type="entry name" value="Metallo-dep_Hydrolase"/>
</dbReference>